<dbReference type="EMBL" id="QGNW01000266">
    <property type="protein sequence ID" value="RVW80395.1"/>
    <property type="molecule type" value="Genomic_DNA"/>
</dbReference>
<name>A0A438H7D9_VITVI</name>
<reference evidence="2 3" key="1">
    <citation type="journal article" date="2018" name="PLoS Genet.">
        <title>Population sequencing reveals clonal diversity and ancestral inbreeding in the grapevine cultivar Chardonnay.</title>
        <authorList>
            <person name="Roach M.J."/>
            <person name="Johnson D.L."/>
            <person name="Bohlmann J."/>
            <person name="van Vuuren H.J."/>
            <person name="Jones S.J."/>
            <person name="Pretorius I.S."/>
            <person name="Schmidt S.A."/>
            <person name="Borneman A.R."/>
        </authorList>
    </citation>
    <scope>NUCLEOTIDE SEQUENCE [LARGE SCALE GENOMIC DNA]</scope>
    <source>
        <strain evidence="3">cv. Chardonnay</strain>
        <tissue evidence="2">Leaf</tissue>
    </source>
</reference>
<gene>
    <name evidence="2" type="ORF">CK203_042279</name>
</gene>
<organism evidence="2 3">
    <name type="scientific">Vitis vinifera</name>
    <name type="common">Grape</name>
    <dbReference type="NCBI Taxonomy" id="29760"/>
    <lineage>
        <taxon>Eukaryota</taxon>
        <taxon>Viridiplantae</taxon>
        <taxon>Streptophyta</taxon>
        <taxon>Embryophyta</taxon>
        <taxon>Tracheophyta</taxon>
        <taxon>Spermatophyta</taxon>
        <taxon>Magnoliopsida</taxon>
        <taxon>eudicotyledons</taxon>
        <taxon>Gunneridae</taxon>
        <taxon>Pentapetalae</taxon>
        <taxon>rosids</taxon>
        <taxon>Vitales</taxon>
        <taxon>Vitaceae</taxon>
        <taxon>Viteae</taxon>
        <taxon>Vitis</taxon>
    </lineage>
</organism>
<evidence type="ECO:0000313" key="2">
    <source>
        <dbReference type="EMBL" id="RVW80395.1"/>
    </source>
</evidence>
<dbReference type="Proteomes" id="UP000288805">
    <property type="component" value="Unassembled WGS sequence"/>
</dbReference>
<feature type="region of interest" description="Disordered" evidence="1">
    <location>
        <begin position="72"/>
        <end position="92"/>
    </location>
</feature>
<accession>A0A438H7D9</accession>
<proteinExistence type="predicted"/>
<evidence type="ECO:0000313" key="3">
    <source>
        <dbReference type="Proteomes" id="UP000288805"/>
    </source>
</evidence>
<evidence type="ECO:0000256" key="1">
    <source>
        <dbReference type="SAM" id="MobiDB-lite"/>
    </source>
</evidence>
<comment type="caution">
    <text evidence="2">The sequence shown here is derived from an EMBL/GenBank/DDBJ whole genome shotgun (WGS) entry which is preliminary data.</text>
</comment>
<dbReference type="PANTHER" id="PTHR46932">
    <property type="entry name" value="HEAVY METAL-ASSOCIATED ISOPRENYLATED PLANT PROTEIN 47"/>
    <property type="match status" value="1"/>
</dbReference>
<dbReference type="PANTHER" id="PTHR46932:SF12">
    <property type="entry name" value="HEAVY METAL-ASSOCIATED ISOPRENYLATED PLANT PROTEIN 47"/>
    <property type="match status" value="1"/>
</dbReference>
<protein>
    <submittedName>
        <fullName evidence="2">Uncharacterized protein</fullName>
    </submittedName>
</protein>
<dbReference type="AlphaFoldDB" id="A0A438H7D9"/>
<sequence>MIFDGIDNLFKIKPTSGSFKHRATPLVPVLHQLRIQSHRFKRVKPSISGDDAVDLTHAVQFPKPNHQLPYHGVESGAESTAGDDGDANHGRVEEDLLPRPCAVVGEVGRRRGEDTGEVVGDLAEDDIAGGDVESVGGAVELVPVQGIWEGFEVGEVVGEVGEPLDFNRGDGDFAYGGGALVVAGCHGWCWTTGVEVEEHMILCTREVVAWAHVAVCGAMFAAFLTRSRTGPWPMMWKFSCASLGPVPSDRAILVAGQGYWDDNVMCELVKKLNLSCKVMETSRARQKVTKLFAKDSDEDTHELPEMQEQGTPDCCRRRRENVVDRLFLDMPFGHFSCFLIFSHVGLNTKNSELPLNAGVDFVAIEGDQKDKVVVIGIGVDPIKLTCNLRKKVGPTDIISVSEVKSK</sequence>
<dbReference type="Gene3D" id="3.30.70.100">
    <property type="match status" value="1"/>
</dbReference>
<dbReference type="InterPro" id="IPR042885">
    <property type="entry name" value="HIPP47/16"/>
</dbReference>